<dbReference type="PROSITE" id="PS50835">
    <property type="entry name" value="IG_LIKE"/>
    <property type="match status" value="2"/>
</dbReference>
<evidence type="ECO:0000259" key="4">
    <source>
        <dbReference type="PROSITE" id="PS50835"/>
    </source>
</evidence>
<dbReference type="Gene3D" id="2.60.40.10">
    <property type="entry name" value="Immunoglobulins"/>
    <property type="match status" value="1"/>
</dbReference>
<keyword evidence="2" id="KW-1015">Disulfide bond</keyword>
<dbReference type="SUPFAM" id="SSF48726">
    <property type="entry name" value="Immunoglobulin"/>
    <property type="match status" value="1"/>
</dbReference>
<evidence type="ECO:0000313" key="5">
    <source>
        <dbReference type="EnsemblMetazoa" id="BGLB021233-PA"/>
    </source>
</evidence>
<keyword evidence="1" id="KW-0732">Signal</keyword>
<feature type="transmembrane region" description="Helical" evidence="3">
    <location>
        <begin position="328"/>
        <end position="353"/>
    </location>
</feature>
<dbReference type="VEuPathDB" id="VectorBase:BGLB021233"/>
<proteinExistence type="predicted"/>
<keyword evidence="3" id="KW-0472">Membrane</keyword>
<accession>A0A2C9KLY3</accession>
<evidence type="ECO:0000313" key="6">
    <source>
        <dbReference type="Proteomes" id="UP000076420"/>
    </source>
</evidence>
<keyword evidence="3" id="KW-0812">Transmembrane</keyword>
<dbReference type="InterPro" id="IPR050958">
    <property type="entry name" value="Cell_Adh-Cytoskel_Orgn"/>
</dbReference>
<dbReference type="GO" id="GO:0007156">
    <property type="term" value="P:homophilic cell adhesion via plasma membrane adhesion molecules"/>
    <property type="evidence" value="ECO:0007669"/>
    <property type="project" value="TreeGrafter"/>
</dbReference>
<dbReference type="SMART" id="SM00409">
    <property type="entry name" value="IG"/>
    <property type="match status" value="2"/>
</dbReference>
<keyword evidence="3" id="KW-1133">Transmembrane helix</keyword>
<protein>
    <recommendedName>
        <fullName evidence="4">Ig-like domain-containing protein</fullName>
    </recommendedName>
</protein>
<organism evidence="5 6">
    <name type="scientific">Biomphalaria glabrata</name>
    <name type="common">Bloodfluke planorb</name>
    <name type="synonym">Freshwater snail</name>
    <dbReference type="NCBI Taxonomy" id="6526"/>
    <lineage>
        <taxon>Eukaryota</taxon>
        <taxon>Metazoa</taxon>
        <taxon>Spiralia</taxon>
        <taxon>Lophotrochozoa</taxon>
        <taxon>Mollusca</taxon>
        <taxon>Gastropoda</taxon>
        <taxon>Heterobranchia</taxon>
        <taxon>Euthyneura</taxon>
        <taxon>Panpulmonata</taxon>
        <taxon>Hygrophila</taxon>
        <taxon>Lymnaeoidea</taxon>
        <taxon>Planorbidae</taxon>
        <taxon>Biomphalaria</taxon>
    </lineage>
</organism>
<dbReference type="VEuPathDB" id="VectorBase:BGLAX_035835"/>
<reference evidence="5" key="1">
    <citation type="submission" date="2020-05" db="UniProtKB">
        <authorList>
            <consortium name="EnsemblMetazoa"/>
        </authorList>
    </citation>
    <scope>IDENTIFICATION</scope>
    <source>
        <strain evidence="5">BB02</strain>
    </source>
</reference>
<evidence type="ECO:0000256" key="3">
    <source>
        <dbReference type="SAM" id="Phobius"/>
    </source>
</evidence>
<dbReference type="PANTHER" id="PTHR45080:SF8">
    <property type="entry name" value="IG-LIKE DOMAIN-CONTAINING PROTEIN"/>
    <property type="match status" value="1"/>
</dbReference>
<name>A0A2C9KLY3_BIOGL</name>
<sequence length="407" mass="44621">MSPNNVSSCSNTNIWNLSNTMVALSPDCPSGPYVKNGLIRRNTTASCRCLLSGETFPSASVLWFDATGLNVSQSGKFSDLIIDGSQESGQYFCYETRFNDKTKRVAFKLNYFDVPEVVNVTVNGVDSVNVSVGDTVIIYCQVKSTDPPSKAVLVASGLGSVKEITSTNETLELSLRDLQCEDSGRYNCTGRNGFEDNVTSFLDYVDINLKCPIKSVQKSNTFPTIRVSPNENTVFTFEVYGYPEPTQYVLKTETGQSTSLIDQSKYKVTFLRLTPPLGQITVTVYDANSSGTTTYVLSVINEAGEMILKYQVIKEQSSKSSETPVSQIVGGCLGGLGGLILVSASVGISLWFVKRRRRKGSPAYTESNDVPMPDITQENSLQAEQNICTEIHFFKEDNRNTSNDTTI</sequence>
<dbReference type="OrthoDB" id="6151955at2759"/>
<dbReference type="InterPro" id="IPR036179">
    <property type="entry name" value="Ig-like_dom_sf"/>
</dbReference>
<dbReference type="KEGG" id="bgt:106059801"/>
<dbReference type="InterPro" id="IPR003599">
    <property type="entry name" value="Ig_sub"/>
</dbReference>
<dbReference type="PANTHER" id="PTHR45080">
    <property type="entry name" value="CONTACTIN 5"/>
    <property type="match status" value="1"/>
</dbReference>
<evidence type="ECO:0000256" key="2">
    <source>
        <dbReference type="ARBA" id="ARBA00023157"/>
    </source>
</evidence>
<dbReference type="InterPro" id="IPR013783">
    <property type="entry name" value="Ig-like_fold"/>
</dbReference>
<feature type="domain" description="Ig-like" evidence="4">
    <location>
        <begin position="115"/>
        <end position="199"/>
    </location>
</feature>
<dbReference type="Proteomes" id="UP000076420">
    <property type="component" value="Unassembled WGS sequence"/>
</dbReference>
<dbReference type="AlphaFoldDB" id="A0A2C9KLY3"/>
<dbReference type="InterPro" id="IPR007110">
    <property type="entry name" value="Ig-like_dom"/>
</dbReference>
<gene>
    <name evidence="5" type="primary">106059801</name>
</gene>
<dbReference type="EnsemblMetazoa" id="BGLB021233-RA">
    <property type="protein sequence ID" value="BGLB021233-PA"/>
    <property type="gene ID" value="BGLB021233"/>
</dbReference>
<evidence type="ECO:0000256" key="1">
    <source>
        <dbReference type="ARBA" id="ARBA00022729"/>
    </source>
</evidence>
<dbReference type="GO" id="GO:0005886">
    <property type="term" value="C:plasma membrane"/>
    <property type="evidence" value="ECO:0007669"/>
    <property type="project" value="TreeGrafter"/>
</dbReference>
<feature type="domain" description="Ig-like" evidence="4">
    <location>
        <begin position="26"/>
        <end position="106"/>
    </location>
</feature>